<dbReference type="Pfam" id="PF13541">
    <property type="entry name" value="ChlI"/>
    <property type="match status" value="1"/>
</dbReference>
<dbReference type="Proteomes" id="UP000630887">
    <property type="component" value="Unassembled WGS sequence"/>
</dbReference>
<dbReference type="SUPFAM" id="SSF54211">
    <property type="entry name" value="Ribosomal protein S5 domain 2-like"/>
    <property type="match status" value="1"/>
</dbReference>
<dbReference type="InterPro" id="IPR004482">
    <property type="entry name" value="Mg_chelat-rel"/>
</dbReference>
<dbReference type="PANTHER" id="PTHR32039:SF7">
    <property type="entry name" value="COMPETENCE PROTEIN COMM"/>
    <property type="match status" value="1"/>
</dbReference>
<feature type="domain" description="AAA+ ATPase" evidence="2">
    <location>
        <begin position="210"/>
        <end position="393"/>
    </location>
</feature>
<accession>A0A8J3KYY5</accession>
<evidence type="ECO:0000313" key="3">
    <source>
        <dbReference type="EMBL" id="GIG08024.1"/>
    </source>
</evidence>
<proteinExistence type="inferred from homology"/>
<dbReference type="Pfam" id="PF13335">
    <property type="entry name" value="Mg_chelatase_C"/>
    <property type="match status" value="1"/>
</dbReference>
<dbReference type="Gene3D" id="3.30.230.10">
    <property type="match status" value="1"/>
</dbReference>
<dbReference type="SMART" id="SM00382">
    <property type="entry name" value="AAA"/>
    <property type="match status" value="1"/>
</dbReference>
<organism evidence="3 4">
    <name type="scientific">Catellatospora coxensis</name>
    <dbReference type="NCBI Taxonomy" id="310354"/>
    <lineage>
        <taxon>Bacteria</taxon>
        <taxon>Bacillati</taxon>
        <taxon>Actinomycetota</taxon>
        <taxon>Actinomycetes</taxon>
        <taxon>Micromonosporales</taxon>
        <taxon>Micromonosporaceae</taxon>
        <taxon>Catellatospora</taxon>
    </lineage>
</organism>
<keyword evidence="4" id="KW-1185">Reference proteome</keyword>
<sequence>MSYAMVLCAALEGVTGHVVRVEADLAAGLPAVVLSGLPDTALHEARERVRAAMVNSGEPWPQRRIAVNLDPADVRKRGSAFDLPIALSILGGTGTLPLAGLDDVLVLGELGLDGSVRPVRGVLPMVAAAARQGIAKAIVPVGNAAEAALVPGMRVLAADSLGRVIGFLRGRCALIEPPDALPQPAGPEPDLADVAGQEMGRLGLEVAAAGGHHLALFGPPGAGKTMLAQRLPSLLPRLDDAASLEVTALHSIAGVLAPGEPLLRRPPYQAPHHTASVPALVGGGSGLARPGALSLAHRGVLFLDEAPEFTRQALDTLRQPLEDGTVTLGRSRGVVVYPAQVQVVLAANPCPCARPTGDAACACTPQVRRRYLGRISGPLLDRIDIQLELPPLKAAHLFTDATARESSPVVARRVAAARDTAAVRWAELGARCNGEVPGTVLRQRRWRLPDDVTQELRRRLDTGVMSARGHDKVLRLAWTLSDLAGLDRPGKAEINTALTLRDGGKQ</sequence>
<dbReference type="InterPro" id="IPR027417">
    <property type="entry name" value="P-loop_NTPase"/>
</dbReference>
<dbReference type="InterPro" id="IPR000523">
    <property type="entry name" value="Mg_chelatse_chII-like_cat_dom"/>
</dbReference>
<comment type="caution">
    <text evidence="3">The sequence shown here is derived from an EMBL/GenBank/DDBJ whole genome shotgun (WGS) entry which is preliminary data.</text>
</comment>
<dbReference type="EMBL" id="BONI01000041">
    <property type="protein sequence ID" value="GIG08024.1"/>
    <property type="molecule type" value="Genomic_DNA"/>
</dbReference>
<dbReference type="NCBIfam" id="TIGR00368">
    <property type="entry name" value="YifB family Mg chelatase-like AAA ATPase"/>
    <property type="match status" value="1"/>
</dbReference>
<dbReference type="RefSeq" id="WP_203694345.1">
    <property type="nucleotide sequence ID" value="NZ_BAAALC010000032.1"/>
</dbReference>
<dbReference type="SUPFAM" id="SSF52540">
    <property type="entry name" value="P-loop containing nucleoside triphosphate hydrolases"/>
    <property type="match status" value="1"/>
</dbReference>
<dbReference type="InterPro" id="IPR045006">
    <property type="entry name" value="CHLI-like"/>
</dbReference>
<dbReference type="InterPro" id="IPR014721">
    <property type="entry name" value="Ribsml_uS5_D2-typ_fold_subgr"/>
</dbReference>
<name>A0A8J3KYY5_9ACTN</name>
<comment type="similarity">
    <text evidence="1">Belongs to the Mg-chelatase subunits D/I family. ComM subfamily.</text>
</comment>
<dbReference type="AlphaFoldDB" id="A0A8J3KYY5"/>
<gene>
    <name evidence="3" type="ORF">Cco03nite_47240</name>
</gene>
<dbReference type="Gene3D" id="3.40.50.300">
    <property type="entry name" value="P-loop containing nucleotide triphosphate hydrolases"/>
    <property type="match status" value="1"/>
</dbReference>
<reference evidence="3 4" key="1">
    <citation type="submission" date="2021-01" db="EMBL/GenBank/DDBJ databases">
        <title>Whole genome shotgun sequence of Catellatospora coxensis NBRC 107359.</title>
        <authorList>
            <person name="Komaki H."/>
            <person name="Tamura T."/>
        </authorList>
    </citation>
    <scope>NUCLEOTIDE SEQUENCE [LARGE SCALE GENOMIC DNA]</scope>
    <source>
        <strain evidence="3 4">NBRC 107359</strain>
    </source>
</reference>
<evidence type="ECO:0000256" key="1">
    <source>
        <dbReference type="ARBA" id="ARBA00006354"/>
    </source>
</evidence>
<evidence type="ECO:0000259" key="2">
    <source>
        <dbReference type="SMART" id="SM00382"/>
    </source>
</evidence>
<dbReference type="InterPro" id="IPR003593">
    <property type="entry name" value="AAA+_ATPase"/>
</dbReference>
<dbReference type="CDD" id="cd00009">
    <property type="entry name" value="AAA"/>
    <property type="match status" value="1"/>
</dbReference>
<dbReference type="InterPro" id="IPR025158">
    <property type="entry name" value="Mg_chelat-rel_C"/>
</dbReference>
<protein>
    <recommendedName>
        <fullName evidence="2">AAA+ ATPase domain-containing protein</fullName>
    </recommendedName>
</protein>
<dbReference type="GO" id="GO:0005524">
    <property type="term" value="F:ATP binding"/>
    <property type="evidence" value="ECO:0007669"/>
    <property type="project" value="InterPro"/>
</dbReference>
<dbReference type="InterPro" id="IPR020568">
    <property type="entry name" value="Ribosomal_Su5_D2-typ_SF"/>
</dbReference>
<dbReference type="Pfam" id="PF01078">
    <property type="entry name" value="Mg_chelatase"/>
    <property type="match status" value="1"/>
</dbReference>
<dbReference type="PANTHER" id="PTHR32039">
    <property type="entry name" value="MAGNESIUM-CHELATASE SUBUNIT CHLI"/>
    <property type="match status" value="1"/>
</dbReference>
<evidence type="ECO:0000313" key="4">
    <source>
        <dbReference type="Proteomes" id="UP000630887"/>
    </source>
</evidence>